<comment type="catalytic activity">
    <reaction evidence="1">
        <text>Hydrolysis of terminal, non-reducing (1-&gt;4)-linked alpha-D-glucose residues with release of alpha-D-glucose.</text>
        <dbReference type="EC" id="3.2.1.20"/>
    </reaction>
</comment>
<evidence type="ECO:0000256" key="9">
    <source>
        <dbReference type="SAM" id="SignalP"/>
    </source>
</evidence>
<dbReference type="Pfam" id="PF01055">
    <property type="entry name" value="Glyco_hydro_31_2nd"/>
    <property type="match status" value="1"/>
</dbReference>
<dbReference type="SUPFAM" id="SSF51011">
    <property type="entry name" value="Glycosyl hydrolase domain"/>
    <property type="match status" value="1"/>
</dbReference>
<dbReference type="Proteomes" id="UP000240493">
    <property type="component" value="Unassembled WGS sequence"/>
</dbReference>
<dbReference type="STRING" id="1042311.A0A2T3ZK11"/>
<evidence type="ECO:0000256" key="1">
    <source>
        <dbReference type="ARBA" id="ARBA00001657"/>
    </source>
</evidence>
<evidence type="ECO:0000259" key="11">
    <source>
        <dbReference type="Pfam" id="PF21365"/>
    </source>
</evidence>
<dbReference type="Pfam" id="PF21365">
    <property type="entry name" value="Glyco_hydro_31_3rd"/>
    <property type="match status" value="1"/>
</dbReference>
<dbReference type="SUPFAM" id="SSF51445">
    <property type="entry name" value="(Trans)glycosidases"/>
    <property type="match status" value="1"/>
</dbReference>
<dbReference type="EMBL" id="KZ679257">
    <property type="protein sequence ID" value="PTB45147.1"/>
    <property type="molecule type" value="Genomic_DNA"/>
</dbReference>
<feature type="region of interest" description="Disordered" evidence="8">
    <location>
        <begin position="464"/>
        <end position="487"/>
    </location>
</feature>
<dbReference type="Gene3D" id="2.60.40.1180">
    <property type="entry name" value="Golgi alpha-mannosidase II"/>
    <property type="match status" value="2"/>
</dbReference>
<dbReference type="EC" id="3.2.1.20" evidence="3"/>
<dbReference type="InterPro" id="IPR017853">
    <property type="entry name" value="GH"/>
</dbReference>
<sequence>MHTSHLIATLATVFKVAAGDYLANVNDTTAVNSQSSCPGYKVTRIRSNSLGVEATLTLAGSACNSYGTDIEKLKLSVAYQDEHRLAVSIEPAEMVRNNYAIFDSTANSLPGQYDLPESILSKPSGNVESGASNLQFVWGDEPSFWFQVRRRATGDVLISTKGTKLVFQNQFIEFVTSLPTNHNITGMGEQVAPLRHLPGYVATYWNVDPANPWYRNEYGSHPIYLDTRFYSPTDAEQTKGYTHGVFWRNAHGLESILGTQNLTWRAIGGSIDLYIMDGPKPTDVISQYLNHVAGLPAMQQYWTLGYHQSAWGMHDWGVVQNSIDEFAKNNIPLETMWVDIDYMHNNQDFSMDPDRFSPEQGKAILGRLHANGQHFVPIIDAGIYYPPANESENTPYSRGHERDVFIKNPDGSEYVGQHWPGPVVWADFHNPAATDWWAGEFSRLHEMLDFDGIWIDLNEPASQCDGSCGNPPAKSTTGQADSRNLDNPPYKIYNVKDGLGEGTMAMNATHSDGVVAYDVHNAFGHSILHATNIALSRLSPKRPFIIGRSTFAGSGQYAGHWGGDNFAAWDNMAVSIPMGIKMSIYGIPMYGVDTCGFFWDVSTELCGRWMQLSAFFPFYRNHYSSGSLPHEPWRWADVAQYSRDAIAIRYSLLPYMYTLFHHASTAGDTVLRALSWEFPDDPSVVAVDTQMMLGPAVMVLPVLTQGATSVSGVFPGKEPWYDWYERKAVPSEWQGSKATVSAPQGHIPVYIRGGSILPLQQPGNTTRDSRRNPWDVLVALDQHGEASGNLYLDDGESADQPATKKVLLEAGSRSLTIDVKGNFEAQDGVTPLASISIMGVPSLQAKPKFNGKVAKSYSYDSDKKMLNVFNLEQSTTGGAWRRAWTLTW</sequence>
<dbReference type="PANTHER" id="PTHR22762:SF133">
    <property type="entry name" value="P-TYPE DOMAIN-CONTAINING PROTEIN"/>
    <property type="match status" value="1"/>
</dbReference>
<keyword evidence="13" id="KW-1185">Reference proteome</keyword>
<feature type="chain" id="PRO_5015778175" description="alpha-glucosidase" evidence="9">
    <location>
        <begin position="20"/>
        <end position="888"/>
    </location>
</feature>
<gene>
    <name evidence="12" type="ORF">M441DRAFT_43232</name>
</gene>
<keyword evidence="6 7" id="KW-0326">Glycosidase</keyword>
<dbReference type="GO" id="GO:0005975">
    <property type="term" value="P:carbohydrate metabolic process"/>
    <property type="evidence" value="ECO:0007669"/>
    <property type="project" value="InterPro"/>
</dbReference>
<reference evidence="12 13" key="1">
    <citation type="submission" date="2016-07" db="EMBL/GenBank/DDBJ databases">
        <title>Multiple horizontal gene transfer events from other fungi enriched the ability of initially mycotrophic Trichoderma (Ascomycota) to feed on dead plant biomass.</title>
        <authorList>
            <consortium name="DOE Joint Genome Institute"/>
            <person name="Aerts A."/>
            <person name="Atanasova L."/>
            <person name="Chenthamara K."/>
            <person name="Zhang J."/>
            <person name="Grujic M."/>
            <person name="Henrissat B."/>
            <person name="Kuo A."/>
            <person name="Salamov A."/>
            <person name="Lipzen A."/>
            <person name="Labutti K."/>
            <person name="Barry K."/>
            <person name="Miao Y."/>
            <person name="Rahimi M.J."/>
            <person name="Shen Q."/>
            <person name="Grigoriev I.V."/>
            <person name="Kubicek C.P."/>
            <person name="Druzhinina I.S."/>
        </authorList>
    </citation>
    <scope>NUCLEOTIDE SEQUENCE [LARGE SCALE GENOMIC DNA]</scope>
    <source>
        <strain evidence="12 13">CBS 433.97</strain>
    </source>
</reference>
<dbReference type="AlphaFoldDB" id="A0A2T3ZK11"/>
<evidence type="ECO:0000256" key="7">
    <source>
        <dbReference type="RuleBase" id="RU361185"/>
    </source>
</evidence>
<evidence type="ECO:0000256" key="3">
    <source>
        <dbReference type="ARBA" id="ARBA00012741"/>
    </source>
</evidence>
<proteinExistence type="inferred from homology"/>
<evidence type="ECO:0000259" key="10">
    <source>
        <dbReference type="Pfam" id="PF01055"/>
    </source>
</evidence>
<accession>A0A2T3ZK11</accession>
<evidence type="ECO:0000313" key="13">
    <source>
        <dbReference type="Proteomes" id="UP000240493"/>
    </source>
</evidence>
<dbReference type="Gene3D" id="3.20.20.80">
    <property type="entry name" value="Glycosidases"/>
    <property type="match status" value="1"/>
</dbReference>
<dbReference type="PANTHER" id="PTHR22762">
    <property type="entry name" value="ALPHA-GLUCOSIDASE"/>
    <property type="match status" value="1"/>
</dbReference>
<evidence type="ECO:0000256" key="2">
    <source>
        <dbReference type="ARBA" id="ARBA00007806"/>
    </source>
</evidence>
<dbReference type="InterPro" id="IPR011013">
    <property type="entry name" value="Gal_mutarotase_sf_dom"/>
</dbReference>
<name>A0A2T3ZK11_TRIA4</name>
<feature type="domain" description="Glycosyl hydrolase family 31 C-terminal" evidence="11">
    <location>
        <begin position="667"/>
        <end position="757"/>
    </location>
</feature>
<comment type="similarity">
    <text evidence="2 7">Belongs to the glycosyl hydrolase 31 family.</text>
</comment>
<organism evidence="12 13">
    <name type="scientific">Trichoderma asperellum (strain ATCC 204424 / CBS 433.97 / NBRC 101777)</name>
    <dbReference type="NCBI Taxonomy" id="1042311"/>
    <lineage>
        <taxon>Eukaryota</taxon>
        <taxon>Fungi</taxon>
        <taxon>Dikarya</taxon>
        <taxon>Ascomycota</taxon>
        <taxon>Pezizomycotina</taxon>
        <taxon>Sordariomycetes</taxon>
        <taxon>Hypocreomycetidae</taxon>
        <taxon>Hypocreales</taxon>
        <taxon>Hypocreaceae</taxon>
        <taxon>Trichoderma</taxon>
    </lineage>
</organism>
<feature type="signal peptide" evidence="9">
    <location>
        <begin position="1"/>
        <end position="19"/>
    </location>
</feature>
<dbReference type="GO" id="GO:0004558">
    <property type="term" value="F:alpha-1,4-glucosidase activity"/>
    <property type="evidence" value="ECO:0007669"/>
    <property type="project" value="UniProtKB-EC"/>
</dbReference>
<dbReference type="SUPFAM" id="SSF74650">
    <property type="entry name" value="Galactose mutarotase-like"/>
    <property type="match status" value="1"/>
</dbReference>
<evidence type="ECO:0000256" key="4">
    <source>
        <dbReference type="ARBA" id="ARBA00022801"/>
    </source>
</evidence>
<feature type="domain" description="Glycoside hydrolase family 31 TIM barrel" evidence="10">
    <location>
        <begin position="296"/>
        <end position="659"/>
    </location>
</feature>
<evidence type="ECO:0000256" key="8">
    <source>
        <dbReference type="SAM" id="MobiDB-lite"/>
    </source>
</evidence>
<dbReference type="Gene3D" id="2.60.40.1760">
    <property type="entry name" value="glycosyl hydrolase (family 31)"/>
    <property type="match status" value="1"/>
</dbReference>
<dbReference type="InterPro" id="IPR000322">
    <property type="entry name" value="Glyco_hydro_31_TIM"/>
</dbReference>
<dbReference type="FunFam" id="2.60.40.1180:FF:000001">
    <property type="entry name" value="Maltase-glucoamylase, intestinal"/>
    <property type="match status" value="1"/>
</dbReference>
<protein>
    <recommendedName>
        <fullName evidence="3">alpha-glucosidase</fullName>
        <ecNumber evidence="3">3.2.1.20</ecNumber>
    </recommendedName>
</protein>
<dbReference type="CDD" id="cd06602">
    <property type="entry name" value="GH31_MGAM_SI_GAA"/>
    <property type="match status" value="1"/>
</dbReference>
<evidence type="ECO:0000256" key="5">
    <source>
        <dbReference type="ARBA" id="ARBA00023180"/>
    </source>
</evidence>
<dbReference type="InterPro" id="IPR048395">
    <property type="entry name" value="Glyco_hydro_31_C"/>
</dbReference>
<keyword evidence="9" id="KW-0732">Signal</keyword>
<dbReference type="InterPro" id="IPR013780">
    <property type="entry name" value="Glyco_hydro_b"/>
</dbReference>
<feature type="compositionally biased region" description="Polar residues" evidence="8">
    <location>
        <begin position="473"/>
        <end position="482"/>
    </location>
</feature>
<keyword evidence="5" id="KW-0325">Glycoprotein</keyword>
<keyword evidence="4 7" id="KW-0378">Hydrolase</keyword>
<dbReference type="CDD" id="cd14752">
    <property type="entry name" value="GH31_N"/>
    <property type="match status" value="1"/>
</dbReference>
<dbReference type="OrthoDB" id="5839090at2759"/>
<dbReference type="GO" id="GO:0030246">
    <property type="term" value="F:carbohydrate binding"/>
    <property type="evidence" value="ECO:0007669"/>
    <property type="project" value="InterPro"/>
</dbReference>
<evidence type="ECO:0000313" key="12">
    <source>
        <dbReference type="EMBL" id="PTB45147.1"/>
    </source>
</evidence>
<evidence type="ECO:0000256" key="6">
    <source>
        <dbReference type="ARBA" id="ARBA00023295"/>
    </source>
</evidence>